<proteinExistence type="predicted"/>
<evidence type="ECO:0000313" key="6">
    <source>
        <dbReference type="EMBL" id="MDR6291621.1"/>
    </source>
</evidence>
<dbReference type="Gene3D" id="3.40.366.10">
    <property type="entry name" value="Malonyl-Coenzyme A Acyl Carrier Protein, domain 2"/>
    <property type="match status" value="1"/>
</dbReference>
<evidence type="ECO:0000313" key="7">
    <source>
        <dbReference type="Proteomes" id="UP001262410"/>
    </source>
</evidence>
<evidence type="ECO:0000256" key="1">
    <source>
        <dbReference type="ARBA" id="ARBA00013258"/>
    </source>
</evidence>
<dbReference type="GO" id="GO:0004314">
    <property type="term" value="F:[acyl-carrier-protein] S-malonyltransferase activity"/>
    <property type="evidence" value="ECO:0007669"/>
    <property type="project" value="UniProtKB-EC"/>
</dbReference>
<dbReference type="SUPFAM" id="SSF55048">
    <property type="entry name" value="Probable ACP-binding domain of malonyl-CoA ACP transacylase"/>
    <property type="match status" value="1"/>
</dbReference>
<dbReference type="InterPro" id="IPR016035">
    <property type="entry name" value="Acyl_Trfase/lysoPLipase"/>
</dbReference>
<dbReference type="InterPro" id="IPR001227">
    <property type="entry name" value="Ac_transferase_dom_sf"/>
</dbReference>
<dbReference type="RefSeq" id="WP_309796997.1">
    <property type="nucleotide sequence ID" value="NZ_JAVDPW010000007.1"/>
</dbReference>
<evidence type="ECO:0000256" key="4">
    <source>
        <dbReference type="ARBA" id="ARBA00048462"/>
    </source>
</evidence>
<comment type="caution">
    <text evidence="6">The sequence shown here is derived from an EMBL/GenBank/DDBJ whole genome shotgun (WGS) entry which is preliminary data.</text>
</comment>
<dbReference type="Proteomes" id="UP001262410">
    <property type="component" value="Unassembled WGS sequence"/>
</dbReference>
<dbReference type="InterPro" id="IPR050858">
    <property type="entry name" value="Mal-CoA-ACP_Trans/PKS_FabD"/>
</dbReference>
<dbReference type="InterPro" id="IPR016036">
    <property type="entry name" value="Malonyl_transacylase_ACP-bd"/>
</dbReference>
<dbReference type="PANTHER" id="PTHR42681">
    <property type="entry name" value="MALONYL-COA-ACYL CARRIER PROTEIN TRANSACYLASE, MITOCHONDRIAL"/>
    <property type="match status" value="1"/>
</dbReference>
<organism evidence="6 7">
    <name type="scientific">Inquilinus ginsengisoli</name>
    <dbReference type="NCBI Taxonomy" id="363840"/>
    <lineage>
        <taxon>Bacteria</taxon>
        <taxon>Pseudomonadati</taxon>
        <taxon>Pseudomonadota</taxon>
        <taxon>Alphaproteobacteria</taxon>
        <taxon>Rhodospirillales</taxon>
        <taxon>Rhodospirillaceae</taxon>
        <taxon>Inquilinus</taxon>
    </lineage>
</organism>
<name>A0ABU1JSL5_9PROT</name>
<dbReference type="EC" id="2.3.1.39" evidence="1"/>
<comment type="catalytic activity">
    <reaction evidence="4">
        <text>holo-[ACP] + malonyl-CoA = malonyl-[ACP] + CoA</text>
        <dbReference type="Rhea" id="RHEA:41792"/>
        <dbReference type="Rhea" id="RHEA-COMP:9623"/>
        <dbReference type="Rhea" id="RHEA-COMP:9685"/>
        <dbReference type="ChEBI" id="CHEBI:57287"/>
        <dbReference type="ChEBI" id="CHEBI:57384"/>
        <dbReference type="ChEBI" id="CHEBI:64479"/>
        <dbReference type="ChEBI" id="CHEBI:78449"/>
        <dbReference type="EC" id="2.3.1.39"/>
    </reaction>
</comment>
<dbReference type="EMBL" id="JAVDPW010000007">
    <property type="protein sequence ID" value="MDR6291621.1"/>
    <property type="molecule type" value="Genomic_DNA"/>
</dbReference>
<evidence type="ECO:0000256" key="3">
    <source>
        <dbReference type="ARBA" id="ARBA00023315"/>
    </source>
</evidence>
<gene>
    <name evidence="6" type="ORF">E9232_004155</name>
</gene>
<protein>
    <recommendedName>
        <fullName evidence="1">[acyl-carrier-protein] S-malonyltransferase</fullName>
        <ecNumber evidence="1">2.3.1.39</ecNumber>
    </recommendedName>
</protein>
<evidence type="ECO:0000256" key="2">
    <source>
        <dbReference type="ARBA" id="ARBA00022679"/>
    </source>
</evidence>
<keyword evidence="3 6" id="KW-0012">Acyltransferase</keyword>
<dbReference type="SMART" id="SM00827">
    <property type="entry name" value="PKS_AT"/>
    <property type="match status" value="1"/>
</dbReference>
<evidence type="ECO:0000259" key="5">
    <source>
        <dbReference type="SMART" id="SM00827"/>
    </source>
</evidence>
<keyword evidence="2 6" id="KW-0808">Transferase</keyword>
<dbReference type="NCBIfam" id="TIGR03131">
    <property type="entry name" value="malonate_mdcH"/>
    <property type="match status" value="1"/>
</dbReference>
<dbReference type="InterPro" id="IPR017554">
    <property type="entry name" value="Malonate_deCOase_MdcHsu"/>
</dbReference>
<dbReference type="Gene3D" id="3.30.70.250">
    <property type="entry name" value="Malonyl-CoA ACP transacylase, ACP-binding"/>
    <property type="match status" value="1"/>
</dbReference>
<dbReference type="PANTHER" id="PTHR42681:SF1">
    <property type="entry name" value="MALONYL-COA-ACYL CARRIER PROTEIN TRANSACYLASE, MITOCHONDRIAL"/>
    <property type="match status" value="1"/>
</dbReference>
<accession>A0ABU1JSL5</accession>
<dbReference type="SUPFAM" id="SSF52151">
    <property type="entry name" value="FabD/lysophospholipase-like"/>
    <property type="match status" value="1"/>
</dbReference>
<dbReference type="Pfam" id="PF00698">
    <property type="entry name" value="Acyl_transf_1"/>
    <property type="match status" value="1"/>
</dbReference>
<dbReference type="InterPro" id="IPR014043">
    <property type="entry name" value="Acyl_transferase_dom"/>
</dbReference>
<feature type="domain" description="Malonyl-CoA:ACP transacylase (MAT)" evidence="5">
    <location>
        <begin position="11"/>
        <end position="311"/>
    </location>
</feature>
<sequence>MAGLAMSIAFLCPGQGAQSPGFLHRLPDHPAIAATLDEAGGVLGRDVRDLDGEVALRSTVAVQLSVVIAGVATARALAAEGVVPDAVAGLSIGSFTAAVVAGALAFADALPLVALRGRLMEQAYPAGYGLAVLVGLPQRRVEQIVAATGGAAAPLYLANLNGPAEFVLSGADAALDRAIETARQAGARRAERLAVAVPSHCPLMDGPAAALTAAVAAVPIAAPRRLYVGNRRARALRDAAAVREELATNLAHPVRWDDATTLLAEHGATLFLELPPGDVLTRLAAATFPDRVARSGDGLSVAGARALAARCSNAR</sequence>
<reference evidence="6 7" key="1">
    <citation type="submission" date="2023-07" db="EMBL/GenBank/DDBJ databases">
        <title>Sorghum-associated microbial communities from plants grown in Nebraska, USA.</title>
        <authorList>
            <person name="Schachtman D."/>
        </authorList>
    </citation>
    <scope>NUCLEOTIDE SEQUENCE [LARGE SCALE GENOMIC DNA]</scope>
    <source>
        <strain evidence="6 7">584</strain>
    </source>
</reference>
<keyword evidence="7" id="KW-1185">Reference proteome</keyword>